<keyword evidence="2" id="KW-1185">Reference proteome</keyword>
<sequence>MRLFLRLHKKKRAMGTRCSSPKSIKKFGALAFLLFLFLYLMGNKMMLALMGGIRALPRMREMNQ</sequence>
<dbReference type="AlphaFoldDB" id="A0A163DL54"/>
<reference evidence="1" key="1">
    <citation type="journal article" date="2016" name="Genome Announc.">
        <title>Draft genomes of two strains of Paenibacillus glucanolyticus with capability to degrade lignocellulose.</title>
        <authorList>
            <person name="Mathews S.L."/>
            <person name="Pawlak J."/>
            <person name="Grunden A.M."/>
        </authorList>
    </citation>
    <scope>NUCLEOTIDE SEQUENCE [LARGE SCALE GENOMIC DNA]</scope>
    <source>
        <strain evidence="1">SLM1</strain>
    </source>
</reference>
<accession>A0A163DL54</accession>
<comment type="caution">
    <text evidence="1">The sequence shown here is derived from an EMBL/GenBank/DDBJ whole genome shotgun (WGS) entry which is preliminary data.</text>
</comment>
<name>A0A163DL54_9BACL</name>
<dbReference type="EMBL" id="LWMH01000003">
    <property type="protein sequence ID" value="KZS43302.1"/>
    <property type="molecule type" value="Genomic_DNA"/>
</dbReference>
<organism evidence="1 2">
    <name type="scientific">Paenibacillus glucanolyticus</name>
    <dbReference type="NCBI Taxonomy" id="59843"/>
    <lineage>
        <taxon>Bacteria</taxon>
        <taxon>Bacillati</taxon>
        <taxon>Bacillota</taxon>
        <taxon>Bacilli</taxon>
        <taxon>Bacillales</taxon>
        <taxon>Paenibacillaceae</taxon>
        <taxon>Paenibacillus</taxon>
    </lineage>
</organism>
<gene>
    <name evidence="1" type="ORF">AWU65_01395</name>
</gene>
<dbReference type="Proteomes" id="UP000076796">
    <property type="component" value="Unassembled WGS sequence"/>
</dbReference>
<protein>
    <submittedName>
        <fullName evidence="1">Uncharacterized protein</fullName>
    </submittedName>
</protein>
<proteinExistence type="predicted"/>
<evidence type="ECO:0000313" key="1">
    <source>
        <dbReference type="EMBL" id="KZS43302.1"/>
    </source>
</evidence>
<evidence type="ECO:0000313" key="2">
    <source>
        <dbReference type="Proteomes" id="UP000076796"/>
    </source>
</evidence>